<feature type="transmembrane region" description="Helical" evidence="4">
    <location>
        <begin position="280"/>
        <end position="301"/>
    </location>
</feature>
<evidence type="ECO:0000256" key="1">
    <source>
        <dbReference type="ARBA" id="ARBA00004141"/>
    </source>
</evidence>
<dbReference type="EMBL" id="PDLM01000012">
    <property type="protein sequence ID" value="RDW64654.1"/>
    <property type="molecule type" value="Genomic_DNA"/>
</dbReference>
<keyword evidence="4" id="KW-0812">Transmembrane</keyword>
<feature type="transmembrane region" description="Helical" evidence="4">
    <location>
        <begin position="73"/>
        <end position="95"/>
    </location>
</feature>
<evidence type="ECO:0000256" key="4">
    <source>
        <dbReference type="SAM" id="Phobius"/>
    </source>
</evidence>
<dbReference type="InterPro" id="IPR056227">
    <property type="entry name" value="TMD0_ABC"/>
</dbReference>
<dbReference type="PANTHER" id="PTHR24223">
    <property type="entry name" value="ATP-BINDING CASSETTE SUB-FAMILY C"/>
    <property type="match status" value="1"/>
</dbReference>
<organism evidence="6 7">
    <name type="scientific">Coleophoma cylindrospora</name>
    <dbReference type="NCBI Taxonomy" id="1849047"/>
    <lineage>
        <taxon>Eukaryota</taxon>
        <taxon>Fungi</taxon>
        <taxon>Dikarya</taxon>
        <taxon>Ascomycota</taxon>
        <taxon>Pezizomycotina</taxon>
        <taxon>Leotiomycetes</taxon>
        <taxon>Helotiales</taxon>
        <taxon>Dermateaceae</taxon>
        <taxon>Coleophoma</taxon>
    </lineage>
</organism>
<evidence type="ECO:0000256" key="3">
    <source>
        <dbReference type="ARBA" id="ARBA00022840"/>
    </source>
</evidence>
<dbReference type="PANTHER" id="PTHR24223:SF345">
    <property type="entry name" value="ABC MULTIDRUG TRANSPORTER (EUROFUNG)"/>
    <property type="match status" value="1"/>
</dbReference>
<gene>
    <name evidence="6" type="ORF">BP6252_10305</name>
</gene>
<feature type="transmembrane region" description="Helical" evidence="4">
    <location>
        <begin position="313"/>
        <end position="337"/>
    </location>
</feature>
<protein>
    <recommendedName>
        <fullName evidence="5">ABC transporter TMD0 domain-containing protein</fullName>
    </recommendedName>
</protein>
<feature type="transmembrane region" description="Helical" evidence="4">
    <location>
        <begin position="33"/>
        <end position="52"/>
    </location>
</feature>
<keyword evidence="4" id="KW-1133">Transmembrane helix</keyword>
<name>A0A3D8QT17_9HELO</name>
<dbReference type="GO" id="GO:0042626">
    <property type="term" value="F:ATPase-coupled transmembrane transporter activity"/>
    <property type="evidence" value="ECO:0007669"/>
    <property type="project" value="TreeGrafter"/>
</dbReference>
<evidence type="ECO:0000313" key="6">
    <source>
        <dbReference type="EMBL" id="RDW64654.1"/>
    </source>
</evidence>
<keyword evidence="7" id="KW-1185">Reference proteome</keyword>
<evidence type="ECO:0000259" key="5">
    <source>
        <dbReference type="Pfam" id="PF24357"/>
    </source>
</evidence>
<dbReference type="OrthoDB" id="3543885at2759"/>
<keyword evidence="3" id="KW-0067">ATP-binding</keyword>
<evidence type="ECO:0000313" key="7">
    <source>
        <dbReference type="Proteomes" id="UP000256645"/>
    </source>
</evidence>
<dbReference type="GO" id="GO:0005524">
    <property type="term" value="F:ATP binding"/>
    <property type="evidence" value="ECO:0007669"/>
    <property type="project" value="UniProtKB-KW"/>
</dbReference>
<proteinExistence type="predicted"/>
<sequence>MSRHCTLVADDEFGPVVSSCRDNFDFTLLFEQSIFAVVPSAILLLSCAWRLLVLRKEDVKLSVSSRVGLFSRVLKQFAAASLASIQLALLIYWSISSTRTQASIVSTALSFLASLALIFLTSIEHARSVRPSTIICIYLSFDILLSLPQCRTLWLRNQKGIGSVFTIGLVIEVIMLWLESRGKRRFLRNPYRLYPPEVLGGIWNRITLWWLNPLFRKGSSTLLTFKTLYNIDNKLSANDVYLKFQRAWESRPLPHSKNSLLLATWECFRSPLMLMGFPRLLLIGFKFAQPLLILRVTSFLSDSSGDKNSAYGLIGAAGLIYLGLAVSPTPLFFVLLLTQ</sequence>
<dbReference type="Pfam" id="PF24357">
    <property type="entry name" value="TMD0_ABC"/>
    <property type="match status" value="1"/>
</dbReference>
<dbReference type="Proteomes" id="UP000256645">
    <property type="component" value="Unassembled WGS sequence"/>
</dbReference>
<dbReference type="STRING" id="1849047.A0A3D8QT17"/>
<evidence type="ECO:0000256" key="2">
    <source>
        <dbReference type="ARBA" id="ARBA00022741"/>
    </source>
</evidence>
<keyword evidence="4" id="KW-0472">Membrane</keyword>
<feature type="transmembrane region" description="Helical" evidence="4">
    <location>
        <begin position="160"/>
        <end position="178"/>
    </location>
</feature>
<feature type="transmembrane region" description="Helical" evidence="4">
    <location>
        <begin position="101"/>
        <end position="123"/>
    </location>
</feature>
<reference evidence="6 7" key="1">
    <citation type="journal article" date="2018" name="IMA Fungus">
        <title>IMA Genome-F 9: Draft genome sequence of Annulohypoxylon stygium, Aspergillus mulundensis, Berkeleyomyces basicola (syn. Thielaviopsis basicola), Ceratocystis smalleyi, two Cercospora beticola strains, Coleophoma cylindrospora, Fusarium fracticaudum, Phialophora cf. hyalina, and Morchella septimelata.</title>
        <authorList>
            <person name="Wingfield B.D."/>
            <person name="Bills G.F."/>
            <person name="Dong Y."/>
            <person name="Huang W."/>
            <person name="Nel W.J."/>
            <person name="Swalarsk-Parry B.S."/>
            <person name="Vaghefi N."/>
            <person name="Wilken P.M."/>
            <person name="An Z."/>
            <person name="de Beer Z.W."/>
            <person name="De Vos L."/>
            <person name="Chen L."/>
            <person name="Duong T.A."/>
            <person name="Gao Y."/>
            <person name="Hammerbacher A."/>
            <person name="Kikkert J.R."/>
            <person name="Li Y."/>
            <person name="Li H."/>
            <person name="Li K."/>
            <person name="Li Q."/>
            <person name="Liu X."/>
            <person name="Ma X."/>
            <person name="Naidoo K."/>
            <person name="Pethybridge S.J."/>
            <person name="Sun J."/>
            <person name="Steenkamp E.T."/>
            <person name="van der Nest M.A."/>
            <person name="van Wyk S."/>
            <person name="Wingfield M.J."/>
            <person name="Xiong C."/>
            <person name="Yue Q."/>
            <person name="Zhang X."/>
        </authorList>
    </citation>
    <scope>NUCLEOTIDE SEQUENCE [LARGE SCALE GENOMIC DNA]</scope>
    <source>
        <strain evidence="6 7">BP6252</strain>
    </source>
</reference>
<feature type="domain" description="ABC transporter TMD0" evidence="5">
    <location>
        <begin position="13"/>
        <end position="157"/>
    </location>
</feature>
<dbReference type="GO" id="GO:0016020">
    <property type="term" value="C:membrane"/>
    <property type="evidence" value="ECO:0007669"/>
    <property type="project" value="UniProtKB-SubCell"/>
</dbReference>
<keyword evidence="2" id="KW-0547">Nucleotide-binding</keyword>
<accession>A0A3D8QT17</accession>
<comment type="subcellular location">
    <subcellularLocation>
        <location evidence="1">Membrane</location>
        <topology evidence="1">Multi-pass membrane protein</topology>
    </subcellularLocation>
</comment>
<dbReference type="AlphaFoldDB" id="A0A3D8QT17"/>
<comment type="caution">
    <text evidence="6">The sequence shown here is derived from an EMBL/GenBank/DDBJ whole genome shotgun (WGS) entry which is preliminary data.</text>
</comment>
<dbReference type="InterPro" id="IPR050173">
    <property type="entry name" value="ABC_transporter_C-like"/>
</dbReference>
<feature type="transmembrane region" description="Helical" evidence="4">
    <location>
        <begin position="135"/>
        <end position="154"/>
    </location>
</feature>